<evidence type="ECO:0000313" key="4">
    <source>
        <dbReference type="Proteomes" id="UP000011087"/>
    </source>
</evidence>
<feature type="compositionally biased region" description="Basic and acidic residues" evidence="1">
    <location>
        <begin position="1"/>
        <end position="17"/>
    </location>
</feature>
<accession>L1IFK5</accession>
<feature type="compositionally biased region" description="Polar residues" evidence="1">
    <location>
        <begin position="38"/>
        <end position="51"/>
    </location>
</feature>
<dbReference type="PaxDb" id="55529-EKX34694"/>
<evidence type="ECO:0000313" key="3">
    <source>
        <dbReference type="EnsemblProtists" id="EKX34694"/>
    </source>
</evidence>
<gene>
    <name evidence="2" type="ORF">GUITHDRAFT_119127</name>
</gene>
<reference evidence="2 4" key="1">
    <citation type="journal article" date="2012" name="Nature">
        <title>Algal genomes reveal evolutionary mosaicism and the fate of nucleomorphs.</title>
        <authorList>
            <consortium name="DOE Joint Genome Institute"/>
            <person name="Curtis B.A."/>
            <person name="Tanifuji G."/>
            <person name="Burki F."/>
            <person name="Gruber A."/>
            <person name="Irimia M."/>
            <person name="Maruyama S."/>
            <person name="Arias M.C."/>
            <person name="Ball S.G."/>
            <person name="Gile G.H."/>
            <person name="Hirakawa Y."/>
            <person name="Hopkins J.F."/>
            <person name="Kuo A."/>
            <person name="Rensing S.A."/>
            <person name="Schmutz J."/>
            <person name="Symeonidi A."/>
            <person name="Elias M."/>
            <person name="Eveleigh R.J."/>
            <person name="Herman E.K."/>
            <person name="Klute M.J."/>
            <person name="Nakayama T."/>
            <person name="Obornik M."/>
            <person name="Reyes-Prieto A."/>
            <person name="Armbrust E.V."/>
            <person name="Aves S.J."/>
            <person name="Beiko R.G."/>
            <person name="Coutinho P."/>
            <person name="Dacks J.B."/>
            <person name="Durnford D.G."/>
            <person name="Fast N.M."/>
            <person name="Green B.R."/>
            <person name="Grisdale C.J."/>
            <person name="Hempel F."/>
            <person name="Henrissat B."/>
            <person name="Hoppner M.P."/>
            <person name="Ishida K."/>
            <person name="Kim E."/>
            <person name="Koreny L."/>
            <person name="Kroth P.G."/>
            <person name="Liu Y."/>
            <person name="Malik S.B."/>
            <person name="Maier U.G."/>
            <person name="McRose D."/>
            <person name="Mock T."/>
            <person name="Neilson J.A."/>
            <person name="Onodera N.T."/>
            <person name="Poole A.M."/>
            <person name="Pritham E.J."/>
            <person name="Richards T.A."/>
            <person name="Rocap G."/>
            <person name="Roy S.W."/>
            <person name="Sarai C."/>
            <person name="Schaack S."/>
            <person name="Shirato S."/>
            <person name="Slamovits C.H."/>
            <person name="Spencer D.F."/>
            <person name="Suzuki S."/>
            <person name="Worden A.Z."/>
            <person name="Zauner S."/>
            <person name="Barry K."/>
            <person name="Bell C."/>
            <person name="Bharti A.K."/>
            <person name="Crow J.A."/>
            <person name="Grimwood J."/>
            <person name="Kramer R."/>
            <person name="Lindquist E."/>
            <person name="Lucas S."/>
            <person name="Salamov A."/>
            <person name="McFadden G.I."/>
            <person name="Lane C.E."/>
            <person name="Keeling P.J."/>
            <person name="Gray M.W."/>
            <person name="Grigoriev I.V."/>
            <person name="Archibald J.M."/>
        </authorList>
    </citation>
    <scope>NUCLEOTIDE SEQUENCE</scope>
    <source>
        <strain evidence="2 4">CCMP2712</strain>
    </source>
</reference>
<reference evidence="4" key="2">
    <citation type="submission" date="2012-11" db="EMBL/GenBank/DDBJ databases">
        <authorList>
            <person name="Kuo A."/>
            <person name="Curtis B.A."/>
            <person name="Tanifuji G."/>
            <person name="Burki F."/>
            <person name="Gruber A."/>
            <person name="Irimia M."/>
            <person name="Maruyama S."/>
            <person name="Arias M.C."/>
            <person name="Ball S.G."/>
            <person name="Gile G.H."/>
            <person name="Hirakawa Y."/>
            <person name="Hopkins J.F."/>
            <person name="Rensing S.A."/>
            <person name="Schmutz J."/>
            <person name="Symeonidi A."/>
            <person name="Elias M."/>
            <person name="Eveleigh R.J."/>
            <person name="Herman E.K."/>
            <person name="Klute M.J."/>
            <person name="Nakayama T."/>
            <person name="Obornik M."/>
            <person name="Reyes-Prieto A."/>
            <person name="Armbrust E.V."/>
            <person name="Aves S.J."/>
            <person name="Beiko R.G."/>
            <person name="Coutinho P."/>
            <person name="Dacks J.B."/>
            <person name="Durnford D.G."/>
            <person name="Fast N.M."/>
            <person name="Green B.R."/>
            <person name="Grisdale C."/>
            <person name="Hempe F."/>
            <person name="Henrissat B."/>
            <person name="Hoppner M.P."/>
            <person name="Ishida K.-I."/>
            <person name="Kim E."/>
            <person name="Koreny L."/>
            <person name="Kroth P.G."/>
            <person name="Liu Y."/>
            <person name="Malik S.-B."/>
            <person name="Maier U.G."/>
            <person name="McRose D."/>
            <person name="Mock T."/>
            <person name="Neilson J.A."/>
            <person name="Onodera N.T."/>
            <person name="Poole A.M."/>
            <person name="Pritham E.J."/>
            <person name="Richards T.A."/>
            <person name="Rocap G."/>
            <person name="Roy S.W."/>
            <person name="Sarai C."/>
            <person name="Schaack S."/>
            <person name="Shirato S."/>
            <person name="Slamovits C.H."/>
            <person name="Spencer D.F."/>
            <person name="Suzuki S."/>
            <person name="Worden A.Z."/>
            <person name="Zauner S."/>
            <person name="Barry K."/>
            <person name="Bell C."/>
            <person name="Bharti A.K."/>
            <person name="Crow J.A."/>
            <person name="Grimwood J."/>
            <person name="Kramer R."/>
            <person name="Lindquist E."/>
            <person name="Lucas S."/>
            <person name="Salamov A."/>
            <person name="McFadden G.I."/>
            <person name="Lane C.E."/>
            <person name="Keeling P.J."/>
            <person name="Gray M.W."/>
            <person name="Grigoriev I.V."/>
            <person name="Archibald J.M."/>
        </authorList>
    </citation>
    <scope>NUCLEOTIDE SEQUENCE</scope>
    <source>
        <strain evidence="4">CCMP2712</strain>
    </source>
</reference>
<name>L1IFK5_GUITC</name>
<dbReference type="HOGENOM" id="CLU_2377229_0_0_1"/>
<dbReference type="Proteomes" id="UP000011087">
    <property type="component" value="Unassembled WGS sequence"/>
</dbReference>
<sequence>MERSLSEDRRAGGRMEESFQEESSSSDESGWIRRLEQASVNKHSPQRNQPNGFLASTRPKAESQSLDGSPEVHVVVQRKEAHVEHGFGHVVEFKT</sequence>
<dbReference type="RefSeq" id="XP_005821674.1">
    <property type="nucleotide sequence ID" value="XM_005821617.1"/>
</dbReference>
<reference evidence="3" key="3">
    <citation type="submission" date="2016-03" db="UniProtKB">
        <authorList>
            <consortium name="EnsemblProtists"/>
        </authorList>
    </citation>
    <scope>IDENTIFICATION</scope>
</reference>
<dbReference type="GeneID" id="17291432"/>
<proteinExistence type="predicted"/>
<evidence type="ECO:0000313" key="2">
    <source>
        <dbReference type="EMBL" id="EKX34694.1"/>
    </source>
</evidence>
<dbReference type="EnsemblProtists" id="EKX34694">
    <property type="protein sequence ID" value="EKX34694"/>
    <property type="gene ID" value="GUITHDRAFT_119127"/>
</dbReference>
<dbReference type="AlphaFoldDB" id="L1IFK5"/>
<evidence type="ECO:0000256" key="1">
    <source>
        <dbReference type="SAM" id="MobiDB-lite"/>
    </source>
</evidence>
<keyword evidence="4" id="KW-1185">Reference proteome</keyword>
<dbReference type="EMBL" id="JH993104">
    <property type="protein sequence ID" value="EKX34694.1"/>
    <property type="molecule type" value="Genomic_DNA"/>
</dbReference>
<protein>
    <submittedName>
        <fullName evidence="2 3">Uncharacterized protein</fullName>
    </submittedName>
</protein>
<dbReference type="KEGG" id="gtt:GUITHDRAFT_119127"/>
<feature type="region of interest" description="Disordered" evidence="1">
    <location>
        <begin position="1"/>
        <end position="70"/>
    </location>
</feature>
<organism evidence="2">
    <name type="scientific">Guillardia theta (strain CCMP2712)</name>
    <name type="common">Cryptophyte</name>
    <dbReference type="NCBI Taxonomy" id="905079"/>
    <lineage>
        <taxon>Eukaryota</taxon>
        <taxon>Cryptophyceae</taxon>
        <taxon>Pyrenomonadales</taxon>
        <taxon>Geminigeraceae</taxon>
        <taxon>Guillardia</taxon>
    </lineage>
</organism>